<reference evidence="12 13" key="1">
    <citation type="submission" date="2020-08" db="EMBL/GenBank/DDBJ databases">
        <title>Genomic Encyclopedia of Type Strains, Phase IV (KMG-IV): sequencing the most valuable type-strain genomes for metagenomic binning, comparative biology and taxonomic classification.</title>
        <authorList>
            <person name="Goeker M."/>
        </authorList>
    </citation>
    <scope>NUCLEOTIDE SEQUENCE [LARGE SCALE GENOMIC DNA]</scope>
    <source>
        <strain evidence="12 13">DSM 26385</strain>
    </source>
</reference>
<feature type="domain" description="Mechanosensitive ion channel MscS" evidence="10">
    <location>
        <begin position="625"/>
        <end position="692"/>
    </location>
</feature>
<gene>
    <name evidence="12" type="ORF">GGQ66_001988</name>
</gene>
<feature type="transmembrane region" description="Helical" evidence="8">
    <location>
        <begin position="215"/>
        <end position="237"/>
    </location>
</feature>
<evidence type="ECO:0000256" key="5">
    <source>
        <dbReference type="ARBA" id="ARBA00022989"/>
    </source>
</evidence>
<dbReference type="AlphaFoldDB" id="A0A7W6K3K8"/>
<feature type="transmembrane region" description="Helical" evidence="8">
    <location>
        <begin position="580"/>
        <end position="603"/>
    </location>
</feature>
<feature type="transmembrane region" description="Helical" evidence="8">
    <location>
        <begin position="408"/>
        <end position="429"/>
    </location>
</feature>
<protein>
    <submittedName>
        <fullName evidence="12">Small-conductance mechanosensitive channel</fullName>
    </submittedName>
</protein>
<dbReference type="Gene3D" id="1.10.287.1260">
    <property type="match status" value="1"/>
</dbReference>
<dbReference type="InterPro" id="IPR006685">
    <property type="entry name" value="MscS_channel_2nd"/>
</dbReference>
<evidence type="ECO:0000313" key="12">
    <source>
        <dbReference type="EMBL" id="MBB4103430.1"/>
    </source>
</evidence>
<dbReference type="GO" id="GO:0008381">
    <property type="term" value="F:mechanosensitive monoatomic ion channel activity"/>
    <property type="evidence" value="ECO:0007669"/>
    <property type="project" value="UniProtKB-ARBA"/>
</dbReference>
<dbReference type="InterPro" id="IPR010920">
    <property type="entry name" value="LSM_dom_sf"/>
</dbReference>
<dbReference type="InterPro" id="IPR011014">
    <property type="entry name" value="MscS_channel_TM-2"/>
</dbReference>
<evidence type="ECO:0000256" key="8">
    <source>
        <dbReference type="SAM" id="Phobius"/>
    </source>
</evidence>
<feature type="transmembrane region" description="Helical" evidence="8">
    <location>
        <begin position="609"/>
        <end position="637"/>
    </location>
</feature>
<feature type="chain" id="PRO_5030610863" evidence="9">
    <location>
        <begin position="29"/>
        <end position="812"/>
    </location>
</feature>
<evidence type="ECO:0000259" key="11">
    <source>
        <dbReference type="Pfam" id="PF21082"/>
    </source>
</evidence>
<dbReference type="GO" id="GO:0005886">
    <property type="term" value="C:plasma membrane"/>
    <property type="evidence" value="ECO:0007669"/>
    <property type="project" value="UniProtKB-SubCell"/>
</dbReference>
<dbReference type="PANTHER" id="PTHR30347">
    <property type="entry name" value="POTASSIUM CHANNEL RELATED"/>
    <property type="match status" value="1"/>
</dbReference>
<evidence type="ECO:0000313" key="13">
    <source>
        <dbReference type="Proteomes" id="UP000584824"/>
    </source>
</evidence>
<dbReference type="SUPFAM" id="SSF82689">
    <property type="entry name" value="Mechanosensitive channel protein MscS (YggB), C-terminal domain"/>
    <property type="match status" value="1"/>
</dbReference>
<dbReference type="InterPro" id="IPR011066">
    <property type="entry name" value="MscS_channel_C_sf"/>
</dbReference>
<feature type="transmembrane region" description="Helical" evidence="8">
    <location>
        <begin position="292"/>
        <end position="312"/>
    </location>
</feature>
<accession>A0A7W6K3K8</accession>
<feature type="transmembrane region" description="Helical" evidence="8">
    <location>
        <begin position="534"/>
        <end position="559"/>
    </location>
</feature>
<comment type="similarity">
    <text evidence="2">Belongs to the MscS (TC 1.A.23) family.</text>
</comment>
<dbReference type="EMBL" id="JACIDU010000007">
    <property type="protein sequence ID" value="MBB4103430.1"/>
    <property type="molecule type" value="Genomic_DNA"/>
</dbReference>
<comment type="subcellular location">
    <subcellularLocation>
        <location evidence="1">Cell membrane</location>
        <topology evidence="1">Multi-pass membrane protein</topology>
    </subcellularLocation>
</comment>
<feature type="domain" description="Mechanosensitive ion channel MscS C-terminal" evidence="11">
    <location>
        <begin position="700"/>
        <end position="782"/>
    </location>
</feature>
<feature type="region of interest" description="Disordered" evidence="7">
    <location>
        <begin position="790"/>
        <end position="812"/>
    </location>
</feature>
<evidence type="ECO:0000256" key="1">
    <source>
        <dbReference type="ARBA" id="ARBA00004651"/>
    </source>
</evidence>
<dbReference type="RefSeq" id="WP_183791971.1">
    <property type="nucleotide sequence ID" value="NZ_JACIDU010000007.1"/>
</dbReference>
<feature type="transmembrane region" description="Helical" evidence="8">
    <location>
        <begin position="488"/>
        <end position="514"/>
    </location>
</feature>
<comment type="caution">
    <text evidence="12">The sequence shown here is derived from an EMBL/GenBank/DDBJ whole genome shotgun (WGS) entry which is preliminary data.</text>
</comment>
<keyword evidence="13" id="KW-1185">Reference proteome</keyword>
<dbReference type="InterPro" id="IPR049278">
    <property type="entry name" value="MS_channel_C"/>
</dbReference>
<keyword evidence="9" id="KW-0732">Signal</keyword>
<evidence type="ECO:0000256" key="6">
    <source>
        <dbReference type="ARBA" id="ARBA00023136"/>
    </source>
</evidence>
<dbReference type="Pfam" id="PF21082">
    <property type="entry name" value="MS_channel_3rd"/>
    <property type="match status" value="1"/>
</dbReference>
<dbReference type="Gene3D" id="2.30.30.60">
    <property type="match status" value="1"/>
</dbReference>
<keyword evidence="6 8" id="KW-0472">Membrane</keyword>
<evidence type="ECO:0000256" key="4">
    <source>
        <dbReference type="ARBA" id="ARBA00022692"/>
    </source>
</evidence>
<feature type="signal peptide" evidence="9">
    <location>
        <begin position="1"/>
        <end position="28"/>
    </location>
</feature>
<dbReference type="SUPFAM" id="SSF50182">
    <property type="entry name" value="Sm-like ribonucleoproteins"/>
    <property type="match status" value="1"/>
</dbReference>
<evidence type="ECO:0000256" key="3">
    <source>
        <dbReference type="ARBA" id="ARBA00022475"/>
    </source>
</evidence>
<keyword evidence="5 8" id="KW-1133">Transmembrane helix</keyword>
<feature type="transmembrane region" description="Helical" evidence="8">
    <location>
        <begin position="435"/>
        <end position="454"/>
    </location>
</feature>
<dbReference type="Proteomes" id="UP000584824">
    <property type="component" value="Unassembled WGS sequence"/>
</dbReference>
<keyword evidence="4 8" id="KW-0812">Transmembrane</keyword>
<evidence type="ECO:0000256" key="7">
    <source>
        <dbReference type="SAM" id="MobiDB-lite"/>
    </source>
</evidence>
<dbReference type="Gene3D" id="3.30.70.100">
    <property type="match status" value="1"/>
</dbReference>
<sequence>MRNNCFRFRLLLVALLSVVAVQPAPVLAQIPAVADDSKPASPAAQAHATVQTQSAKLDGFRAKAKVDENDDEKLATLNSQVDDLAREVGKTSDDLRARTDAIKARLTELGDPPGEGQPPEASIVSDERQRLNAERAEITAIIGEADALVAAARGLSNDITAQRRSLFSEMLFKRTEVSGNVFAEASSAFAEEAQVLGDTFGSWLTFSWKAKKLQLLAAITLSIAAALIFFAGGYRLLGRHINRDPARVDVPYISRLSTAFFQTVLQSASLAAFLGSSYFFLDAFNVLRPDVAPILIATINCIGLVYFVGRLSQYAFSSNASNWRLAPLSDTGAKALSTAVVLMAIINGFDYLLSTVSTELASPVVLTVARSFVAAILIGLILIALSFLRPRIAEDGDPAAVGRAWPRWGSVFLRISGVVLIFAALTGYVGLARFISTQIVLTGAVLATMYIGILSGRAISHRDNFSQTAAGRYLEERYKLGAVALDQIGLAAGLGVYILAVLTGLPLILLSWGFRPEDLEQWAYTLATEITVGNITISLVAIFGGIVLFIAGLALTRWLQRWIDGNIMERSHVEAGLRNSIRTGIGYLGVGLAGLIGVSAAGINLSSLALVAGALSLGVGFGLQNIVSNFVSGLILLAERPFKVGDWVVTGTTEGFVKRISVRATEIETFPRQTIIVPNSDLINGRVGNWTHRNKLGRADIAIGVDYSADPRRVMEILQEIGKAHPKVLRNPEPVVLFQNFGESSLDFELRVFLGDVLNGSMVKNDIRLAIFERFRDEGIGIPYPQRNVTVHMQGDVPPPATGTEPGEKKTS</sequence>
<feature type="transmembrane region" description="Helical" evidence="8">
    <location>
        <begin position="333"/>
        <end position="353"/>
    </location>
</feature>
<dbReference type="PANTHER" id="PTHR30347:SF1">
    <property type="entry name" value="MECHANOSENSITIVE CHANNEL MSCK"/>
    <property type="match status" value="1"/>
</dbReference>
<feature type="transmembrane region" description="Helical" evidence="8">
    <location>
        <begin position="365"/>
        <end position="388"/>
    </location>
</feature>
<proteinExistence type="inferred from homology"/>
<dbReference type="InterPro" id="IPR052702">
    <property type="entry name" value="MscS-like_channel"/>
</dbReference>
<dbReference type="InterPro" id="IPR023408">
    <property type="entry name" value="MscS_beta-dom_sf"/>
</dbReference>
<evidence type="ECO:0000256" key="2">
    <source>
        <dbReference type="ARBA" id="ARBA00008017"/>
    </source>
</evidence>
<keyword evidence="3" id="KW-1003">Cell membrane</keyword>
<dbReference type="Pfam" id="PF00924">
    <property type="entry name" value="MS_channel_2nd"/>
    <property type="match status" value="1"/>
</dbReference>
<dbReference type="SUPFAM" id="SSF82861">
    <property type="entry name" value="Mechanosensitive channel protein MscS (YggB), transmembrane region"/>
    <property type="match status" value="1"/>
</dbReference>
<evidence type="ECO:0000259" key="10">
    <source>
        <dbReference type="Pfam" id="PF00924"/>
    </source>
</evidence>
<feature type="transmembrane region" description="Helical" evidence="8">
    <location>
        <begin position="258"/>
        <end position="280"/>
    </location>
</feature>
<name>A0A7W6K3K8_9HYPH</name>
<organism evidence="12 13">
    <name type="scientific">Allorhizobium borbori</name>
    <dbReference type="NCBI Taxonomy" id="485907"/>
    <lineage>
        <taxon>Bacteria</taxon>
        <taxon>Pseudomonadati</taxon>
        <taxon>Pseudomonadota</taxon>
        <taxon>Alphaproteobacteria</taxon>
        <taxon>Hyphomicrobiales</taxon>
        <taxon>Rhizobiaceae</taxon>
        <taxon>Rhizobium/Agrobacterium group</taxon>
        <taxon>Allorhizobium</taxon>
    </lineage>
</organism>
<evidence type="ECO:0000256" key="9">
    <source>
        <dbReference type="SAM" id="SignalP"/>
    </source>
</evidence>